<evidence type="ECO:0000259" key="1">
    <source>
        <dbReference type="Pfam" id="PF05838"/>
    </source>
</evidence>
<evidence type="ECO:0000313" key="3">
    <source>
        <dbReference type="Proteomes" id="UP000249130"/>
    </source>
</evidence>
<feature type="domain" description="TtsA-like Glycoside hydrolase family 108" evidence="1">
    <location>
        <begin position="11"/>
        <end position="94"/>
    </location>
</feature>
<dbReference type="CDD" id="cd13926">
    <property type="entry name" value="N-acetylmuramidase_GH108"/>
    <property type="match status" value="1"/>
</dbReference>
<dbReference type="Pfam" id="PF05838">
    <property type="entry name" value="Glyco_hydro_108"/>
    <property type="match status" value="1"/>
</dbReference>
<gene>
    <name evidence="2" type="ORF">CH341_00110</name>
</gene>
<comment type="caution">
    <text evidence="2">The sequence shown here is derived from an EMBL/GenBank/DDBJ whole genome shotgun (WGS) entry which is preliminary data.</text>
</comment>
<proteinExistence type="predicted"/>
<name>A0A327L8C9_9BRAD</name>
<dbReference type="SUPFAM" id="SSF53955">
    <property type="entry name" value="Lysozyme-like"/>
    <property type="match status" value="1"/>
</dbReference>
<organism evidence="2 3">
    <name type="scientific">Rhodoplanes roseus</name>
    <dbReference type="NCBI Taxonomy" id="29409"/>
    <lineage>
        <taxon>Bacteria</taxon>
        <taxon>Pseudomonadati</taxon>
        <taxon>Pseudomonadota</taxon>
        <taxon>Alphaproteobacteria</taxon>
        <taxon>Hyphomicrobiales</taxon>
        <taxon>Nitrobacteraceae</taxon>
        <taxon>Rhodoplanes</taxon>
    </lineage>
</organism>
<dbReference type="InterPro" id="IPR008565">
    <property type="entry name" value="TtsA-like_GH18_dom"/>
</dbReference>
<reference evidence="2 3" key="1">
    <citation type="submission" date="2017-07" db="EMBL/GenBank/DDBJ databases">
        <title>Draft Genome Sequences of Select Purple Nonsulfur Bacteria.</title>
        <authorList>
            <person name="Lasarre B."/>
            <person name="Mckinlay J.B."/>
        </authorList>
    </citation>
    <scope>NUCLEOTIDE SEQUENCE [LARGE SCALE GENOMIC DNA]</scope>
    <source>
        <strain evidence="2 3">DSM 5909</strain>
    </source>
</reference>
<evidence type="ECO:0000313" key="2">
    <source>
        <dbReference type="EMBL" id="RAI46143.1"/>
    </source>
</evidence>
<protein>
    <recommendedName>
        <fullName evidence="1">TtsA-like Glycoside hydrolase family 108 domain-containing protein</fullName>
    </recommendedName>
</protein>
<dbReference type="Proteomes" id="UP000249130">
    <property type="component" value="Unassembled WGS sequence"/>
</dbReference>
<dbReference type="RefSeq" id="WP_111417003.1">
    <property type="nucleotide sequence ID" value="NZ_NPEX01000001.1"/>
</dbReference>
<dbReference type="InterPro" id="IPR023346">
    <property type="entry name" value="Lysozyme-like_dom_sf"/>
</dbReference>
<dbReference type="EMBL" id="NPEX01000001">
    <property type="protein sequence ID" value="RAI46143.1"/>
    <property type="molecule type" value="Genomic_DNA"/>
</dbReference>
<accession>A0A327L8C9</accession>
<dbReference type="OrthoDB" id="9815229at2"/>
<keyword evidence="3" id="KW-1185">Reference proteome</keyword>
<dbReference type="AlphaFoldDB" id="A0A327L8C9"/>
<dbReference type="Gene3D" id="1.20.141.10">
    <property type="entry name" value="Chitosanase, subunit A, domain 1"/>
    <property type="match status" value="1"/>
</dbReference>
<sequence length="270" mass="28568">MAASTYDEALRRLLAHEGGYTNHPSDPGGPTNYGITIIDYRKYVKPNATAADVRVMKLDEAKAIYRAKYWAAQRCDELPPGVDDSIFDYGVNSGIGRSGKVLRRVVGLPDNTSVVTNEVLKAVAKRDAKAIVLAINDERLRFLKGLKTWPVFGAGWSRRVAEVKAFSLSLAEHSVAARPQVAAAPAATAAPAKGVVPPPKALKGLVTKGIPAGGAAGGIGFWEWIAAHPYESGAIVLVSASAIGGAVYALNGWHQARQEAPTPNLIPVPI</sequence>